<comment type="subcellular location">
    <subcellularLocation>
        <location evidence="2 13">Cell membrane</location>
        <topology evidence="2 13">Multi-pass membrane protein</topology>
    </subcellularLocation>
</comment>
<feature type="transmembrane region" description="Helical" evidence="13">
    <location>
        <begin position="263"/>
        <end position="284"/>
    </location>
</feature>
<evidence type="ECO:0000256" key="9">
    <source>
        <dbReference type="ARBA" id="ARBA00023136"/>
    </source>
</evidence>
<evidence type="ECO:0000256" key="7">
    <source>
        <dbReference type="ARBA" id="ARBA00022989"/>
    </source>
</evidence>
<comment type="similarity">
    <text evidence="3 13">Belongs to the G-protein coupled receptor 1 family.</text>
</comment>
<sequence>MDYIDLILRVFFLSQTGIGLLGNSFSLLSIFTFHSGDRVRPSDHILKHIFLANSLVLLSKGIPQTMISFGWNNFLEDHGCKFLFYIHRVAREVCLSSTCLLSIFQAITIIPSKSRWAELKARVPKYIGPLCFLCWVVLFFGNILVPLKVTGPKRMKNITLSSFGYCFGSLLHPITSSLYAAIHAFIDMMCLGLLVWTSSSMVLYLYSHRQQVKYIHSSRHISRLSPEKKATQNILILVCAFVLFFTLSSISSIYMAVYNFPNWWLINANVFLDACFPTFCPFVFISGHIHISKLCFVFCERN</sequence>
<dbReference type="GO" id="GO:0019236">
    <property type="term" value="P:response to pheromone"/>
    <property type="evidence" value="ECO:0007669"/>
    <property type="project" value="UniProtKB-KW"/>
</dbReference>
<evidence type="ECO:0000256" key="12">
    <source>
        <dbReference type="ARBA" id="ARBA00023224"/>
    </source>
</evidence>
<keyword evidence="9 13" id="KW-0472">Membrane</keyword>
<keyword evidence="7 13" id="KW-1133">Transmembrane helix</keyword>
<keyword evidence="12 13" id="KW-0807">Transducer</keyword>
<keyword evidence="4 13" id="KW-1003">Cell membrane</keyword>
<evidence type="ECO:0000256" key="6">
    <source>
        <dbReference type="ARBA" id="ARBA00022692"/>
    </source>
</evidence>
<evidence type="ECO:0000256" key="1">
    <source>
        <dbReference type="ARBA" id="ARBA00003878"/>
    </source>
</evidence>
<keyword evidence="10 13" id="KW-0675">Receptor</keyword>
<dbReference type="PANTHER" id="PTHR24062">
    <property type="entry name" value="VOMERONASAL TYPE-1 RECEPTOR"/>
    <property type="match status" value="1"/>
</dbReference>
<dbReference type="GO" id="GO:0016503">
    <property type="term" value="F:pheromone receptor activity"/>
    <property type="evidence" value="ECO:0007669"/>
    <property type="project" value="InterPro"/>
</dbReference>
<evidence type="ECO:0000256" key="5">
    <source>
        <dbReference type="ARBA" id="ARBA00022507"/>
    </source>
</evidence>
<organism evidence="14 15">
    <name type="scientific">Bos indicus x Bos taurus</name>
    <name type="common">Hybrid cattle</name>
    <dbReference type="NCBI Taxonomy" id="30522"/>
    <lineage>
        <taxon>Eukaryota</taxon>
        <taxon>Metazoa</taxon>
        <taxon>Chordata</taxon>
        <taxon>Craniata</taxon>
        <taxon>Vertebrata</taxon>
        <taxon>Euteleostomi</taxon>
        <taxon>Mammalia</taxon>
        <taxon>Eutheria</taxon>
        <taxon>Laurasiatheria</taxon>
        <taxon>Artiodactyla</taxon>
        <taxon>Ruminantia</taxon>
        <taxon>Pecora</taxon>
        <taxon>Bovidae</taxon>
        <taxon>Bovinae</taxon>
        <taxon>Bos</taxon>
    </lineage>
</organism>
<dbReference type="Ensembl" id="ENSBIXT00000009440.1">
    <property type="protein sequence ID" value="ENSBIXP00000003644.1"/>
    <property type="gene ID" value="ENSBIXG00000010063.1"/>
</dbReference>
<keyword evidence="15" id="KW-1185">Reference proteome</keyword>
<feature type="transmembrane region" description="Helical" evidence="13">
    <location>
        <begin position="234"/>
        <end position="257"/>
    </location>
</feature>
<evidence type="ECO:0000256" key="10">
    <source>
        <dbReference type="ARBA" id="ARBA00023170"/>
    </source>
</evidence>
<protein>
    <recommendedName>
        <fullName evidence="13">Vomeronasal type-1 receptor</fullName>
    </recommendedName>
</protein>
<dbReference type="GO" id="GO:0005886">
    <property type="term" value="C:plasma membrane"/>
    <property type="evidence" value="ECO:0007669"/>
    <property type="project" value="UniProtKB-SubCell"/>
</dbReference>
<dbReference type="OMA" id="WWLINAN"/>
<dbReference type="SUPFAM" id="SSF81321">
    <property type="entry name" value="Family A G protein-coupled receptor-like"/>
    <property type="match status" value="1"/>
</dbReference>
<feature type="transmembrane region" description="Helical" evidence="13">
    <location>
        <begin position="157"/>
        <end position="174"/>
    </location>
</feature>
<keyword evidence="5 13" id="KW-0589">Pheromone response</keyword>
<feature type="transmembrane region" description="Helical" evidence="13">
    <location>
        <begin position="180"/>
        <end position="206"/>
    </location>
</feature>
<keyword evidence="6 13" id="KW-0812">Transmembrane</keyword>
<dbReference type="AlphaFoldDB" id="A0A4W2BX43"/>
<evidence type="ECO:0000256" key="4">
    <source>
        <dbReference type="ARBA" id="ARBA00022475"/>
    </source>
</evidence>
<comment type="function">
    <text evidence="1">Putative pheromone receptor.</text>
</comment>
<feature type="transmembrane region" description="Helical" evidence="13">
    <location>
        <begin position="6"/>
        <end position="33"/>
    </location>
</feature>
<dbReference type="FunFam" id="1.20.1070.10:FF:000033">
    <property type="entry name" value="Vomeronasal type-1 receptor"/>
    <property type="match status" value="1"/>
</dbReference>
<dbReference type="Gene3D" id="1.20.1070.10">
    <property type="entry name" value="Rhodopsin 7-helix transmembrane proteins"/>
    <property type="match status" value="1"/>
</dbReference>
<reference evidence="14 15" key="1">
    <citation type="submission" date="2018-11" db="EMBL/GenBank/DDBJ databases">
        <title>Haplotype-resolved cattle genomes.</title>
        <authorList>
            <person name="Low W.Y."/>
            <person name="Tearle R."/>
            <person name="Bickhart D.M."/>
            <person name="Rosen B.D."/>
            <person name="Koren S."/>
            <person name="Rhie A."/>
            <person name="Hiendleder S."/>
            <person name="Phillippy A.M."/>
            <person name="Smith T.P.L."/>
            <person name="Williams J.L."/>
        </authorList>
    </citation>
    <scope>NUCLEOTIDE SEQUENCE [LARGE SCALE GENOMIC DNA]</scope>
</reference>
<evidence type="ECO:0000313" key="15">
    <source>
        <dbReference type="Proteomes" id="UP000314981"/>
    </source>
</evidence>
<proteinExistence type="inferred from homology"/>
<dbReference type="InterPro" id="IPR004072">
    <property type="entry name" value="Vmron_rcpt_1"/>
</dbReference>
<keyword evidence="11" id="KW-0325">Glycoprotein</keyword>
<evidence type="ECO:0000256" key="3">
    <source>
        <dbReference type="ARBA" id="ARBA00010663"/>
    </source>
</evidence>
<accession>A0A4W2BX43</accession>
<evidence type="ECO:0000256" key="8">
    <source>
        <dbReference type="ARBA" id="ARBA00023040"/>
    </source>
</evidence>
<evidence type="ECO:0000313" key="14">
    <source>
        <dbReference type="Ensembl" id="ENSBIXP00000003644.1"/>
    </source>
</evidence>
<reference evidence="14" key="3">
    <citation type="submission" date="2025-09" db="UniProtKB">
        <authorList>
            <consortium name="Ensembl"/>
        </authorList>
    </citation>
    <scope>IDENTIFICATION</scope>
</reference>
<name>A0A4W2BX43_BOBOX</name>
<dbReference type="PRINTS" id="PR01534">
    <property type="entry name" value="VOMERONASL1R"/>
</dbReference>
<evidence type="ECO:0000256" key="11">
    <source>
        <dbReference type="ARBA" id="ARBA00023180"/>
    </source>
</evidence>
<evidence type="ECO:0000256" key="13">
    <source>
        <dbReference type="RuleBase" id="RU364061"/>
    </source>
</evidence>
<feature type="transmembrane region" description="Helical" evidence="13">
    <location>
        <begin position="126"/>
        <end position="145"/>
    </location>
</feature>
<reference evidence="14" key="2">
    <citation type="submission" date="2025-08" db="UniProtKB">
        <authorList>
            <consortium name="Ensembl"/>
        </authorList>
    </citation>
    <scope>IDENTIFICATION</scope>
</reference>
<feature type="transmembrane region" description="Helical" evidence="13">
    <location>
        <begin position="45"/>
        <end position="62"/>
    </location>
</feature>
<dbReference type="Pfam" id="PF03402">
    <property type="entry name" value="V1R"/>
    <property type="match status" value="1"/>
</dbReference>
<dbReference type="Proteomes" id="UP000314981">
    <property type="component" value="Chromosome 22"/>
</dbReference>
<keyword evidence="8 13" id="KW-0297">G-protein coupled receptor</keyword>
<evidence type="ECO:0000256" key="2">
    <source>
        <dbReference type="ARBA" id="ARBA00004651"/>
    </source>
</evidence>